<dbReference type="EMBL" id="QRUJ01000021">
    <property type="protein sequence ID" value="RGR52510.1"/>
    <property type="molecule type" value="Genomic_DNA"/>
</dbReference>
<proteinExistence type="predicted"/>
<dbReference type="Pfam" id="PF00691">
    <property type="entry name" value="OmpA"/>
    <property type="match status" value="1"/>
</dbReference>
<dbReference type="Gene3D" id="3.30.1330.60">
    <property type="entry name" value="OmpA-like domain"/>
    <property type="match status" value="1"/>
</dbReference>
<gene>
    <name evidence="2" type="ORF">DWY38_14225</name>
</gene>
<dbReference type="InterPro" id="IPR036737">
    <property type="entry name" value="OmpA-like_sf"/>
</dbReference>
<organism evidence="2 3">
    <name type="scientific">Agathobacter rectalis</name>
    <dbReference type="NCBI Taxonomy" id="39491"/>
    <lineage>
        <taxon>Bacteria</taxon>
        <taxon>Bacillati</taxon>
        <taxon>Bacillota</taxon>
        <taxon>Clostridia</taxon>
        <taxon>Lachnospirales</taxon>
        <taxon>Lachnospiraceae</taxon>
        <taxon>Agathobacter</taxon>
    </lineage>
</organism>
<evidence type="ECO:0000313" key="3">
    <source>
        <dbReference type="Proteomes" id="UP000266066"/>
    </source>
</evidence>
<dbReference type="RefSeq" id="WP_118392566.1">
    <property type="nucleotide sequence ID" value="NZ_QRUJ01000021.1"/>
</dbReference>
<evidence type="ECO:0000259" key="1">
    <source>
        <dbReference type="Pfam" id="PF00691"/>
    </source>
</evidence>
<dbReference type="InterPro" id="IPR006665">
    <property type="entry name" value="OmpA-like"/>
</dbReference>
<reference evidence="2 3" key="1">
    <citation type="submission" date="2018-08" db="EMBL/GenBank/DDBJ databases">
        <title>A genome reference for cultivated species of the human gut microbiota.</title>
        <authorList>
            <person name="Zou Y."/>
            <person name="Xue W."/>
            <person name="Luo G."/>
        </authorList>
    </citation>
    <scope>NUCLEOTIDE SEQUENCE [LARGE SCALE GENOMIC DNA]</scope>
    <source>
        <strain evidence="2 3">AF25-15</strain>
    </source>
</reference>
<sequence length="424" mass="46261">MKNCLKRFMLLTLCSCVLIWVITGCNISSNSESKNKEATIAVACLIAHASNQKRVDMDSLIYDTVNECTTNFGYLFGIRLDGQPKTVFADNLDIDERFKTASKERLALDVQKKASEELEKLNKIKAVQPEIDFLEGLREGSTALRSLSKNISEKAIICTGSGLQTTGILDFRNNILCASPNVIVEDLKTQDALPNLQGITVYWQGLGEVEAPQTELSPKQTKALTEIWKAIIEASGGKFENISEVNYDKSAEDSMGQLPLVSVVDINAEPPITYSEQSSVINTESDGKIEPISLDEAHVGFIADTAEYSQSDIAVASIEPIAEYLKSVDTKILLVGTTAGDENTEKGVALSFERANRVKQTFEELGIGSERIETLGLGCTDPWHVKNAGYSGFAAQQNRKVVVLDASTEQAQEIMENVTVSISS</sequence>
<evidence type="ECO:0000313" key="2">
    <source>
        <dbReference type="EMBL" id="RGR52510.1"/>
    </source>
</evidence>
<name>A0A395UZ24_9FIRM</name>
<dbReference type="PROSITE" id="PS51257">
    <property type="entry name" value="PROKAR_LIPOPROTEIN"/>
    <property type="match status" value="1"/>
</dbReference>
<dbReference type="AlphaFoldDB" id="A0A395UZ24"/>
<accession>A0A395UZ24</accession>
<protein>
    <recommendedName>
        <fullName evidence="1">OmpA-like domain-containing protein</fullName>
    </recommendedName>
</protein>
<comment type="caution">
    <text evidence="2">The sequence shown here is derived from an EMBL/GenBank/DDBJ whole genome shotgun (WGS) entry which is preliminary data.</text>
</comment>
<dbReference type="SUPFAM" id="SSF103088">
    <property type="entry name" value="OmpA-like"/>
    <property type="match status" value="1"/>
</dbReference>
<feature type="domain" description="OmpA-like" evidence="1">
    <location>
        <begin position="316"/>
        <end position="383"/>
    </location>
</feature>
<dbReference type="Proteomes" id="UP000266066">
    <property type="component" value="Unassembled WGS sequence"/>
</dbReference>